<evidence type="ECO:0000256" key="5">
    <source>
        <dbReference type="ARBA" id="ARBA00022692"/>
    </source>
</evidence>
<dbReference type="RefSeq" id="WP_076084686.1">
    <property type="nucleotide sequence ID" value="NZ_CP019070.1"/>
</dbReference>
<evidence type="ECO:0000313" key="9">
    <source>
        <dbReference type="EMBL" id="APW65061.1"/>
    </source>
</evidence>
<dbReference type="InterPro" id="IPR051906">
    <property type="entry name" value="TolC-like"/>
</dbReference>
<evidence type="ECO:0000256" key="1">
    <source>
        <dbReference type="ARBA" id="ARBA00004442"/>
    </source>
</evidence>
<dbReference type="Gene3D" id="1.20.1600.10">
    <property type="entry name" value="Outer membrane efflux proteins (OEP)"/>
    <property type="match status" value="1"/>
</dbReference>
<evidence type="ECO:0000256" key="4">
    <source>
        <dbReference type="ARBA" id="ARBA00022452"/>
    </source>
</evidence>
<dbReference type="Proteomes" id="UP000186074">
    <property type="component" value="Chromosome"/>
</dbReference>
<dbReference type="InterPro" id="IPR003423">
    <property type="entry name" value="OMP_efflux"/>
</dbReference>
<keyword evidence="3" id="KW-0813">Transport</keyword>
<sequence length="412" mass="46810">MRNKKTKLFISVLTASLFAVNLNALSLNEAIDISLKNNHDIKSKNFDYLESLDNIDLSKSSFLPKVNLGFTYNNRDEANSYVEEDGILTASATYNLFNGFKDIANKSSAKYLSKSSKYSLEALKQDIVLNTKTAYINYLDKQNALETFKSAYNLFQEQYEDSKNRFDEGLIAKNDLLQVQVNMSSAKQNVVKAKGALKVAKYSLSNILGGKDLSNEKIEPLEDNNLKAMKYDVKELKNRSEIQALKMSIEALKQQKKSIKSTYYPKVDASASHNKYYEDAAKIYEDQNILGLSASWNLYNGGYDQTNQNIYRTRYLKAKSQLAKTNLDIKLQYENAVSNLDVAIDNLKTANLSLEQSNENYEIVKNRFDEGIATSTDLTDANYLLTQAKQNFSRAYFDKYLAIATLDRIFEK</sequence>
<comment type="similarity">
    <text evidence="2">Belongs to the outer membrane factor (OMF) (TC 1.B.17) family.</text>
</comment>
<dbReference type="STRING" id="1850254.LPB137_04015"/>
<evidence type="ECO:0000256" key="8">
    <source>
        <dbReference type="SAM" id="SignalP"/>
    </source>
</evidence>
<name>A0A1P8KKI8_9BACT</name>
<dbReference type="EMBL" id="CP019070">
    <property type="protein sequence ID" value="APW65061.1"/>
    <property type="molecule type" value="Genomic_DNA"/>
</dbReference>
<dbReference type="PANTHER" id="PTHR30026:SF20">
    <property type="entry name" value="OUTER MEMBRANE PROTEIN TOLC"/>
    <property type="match status" value="1"/>
</dbReference>
<feature type="signal peptide" evidence="8">
    <location>
        <begin position="1"/>
        <end position="24"/>
    </location>
</feature>
<protein>
    <recommendedName>
        <fullName evidence="11">Transporter</fullName>
    </recommendedName>
</protein>
<feature type="chain" id="PRO_5013337889" description="Transporter" evidence="8">
    <location>
        <begin position="25"/>
        <end position="412"/>
    </location>
</feature>
<dbReference type="Pfam" id="PF02321">
    <property type="entry name" value="OEP"/>
    <property type="match status" value="2"/>
</dbReference>
<keyword evidence="5" id="KW-0812">Transmembrane</keyword>
<comment type="subcellular location">
    <subcellularLocation>
        <location evidence="1">Cell outer membrane</location>
    </subcellularLocation>
</comment>
<dbReference type="PANTHER" id="PTHR30026">
    <property type="entry name" value="OUTER MEMBRANE PROTEIN TOLC"/>
    <property type="match status" value="1"/>
</dbReference>
<gene>
    <name evidence="9" type="ORF">LPB137_04015</name>
</gene>
<dbReference type="GO" id="GO:0015288">
    <property type="term" value="F:porin activity"/>
    <property type="evidence" value="ECO:0007669"/>
    <property type="project" value="TreeGrafter"/>
</dbReference>
<dbReference type="GO" id="GO:1990281">
    <property type="term" value="C:efflux pump complex"/>
    <property type="evidence" value="ECO:0007669"/>
    <property type="project" value="TreeGrafter"/>
</dbReference>
<organism evidence="9 10">
    <name type="scientific">Poseidonibacter parvus</name>
    <dbReference type="NCBI Taxonomy" id="1850254"/>
    <lineage>
        <taxon>Bacteria</taxon>
        <taxon>Pseudomonadati</taxon>
        <taxon>Campylobacterota</taxon>
        <taxon>Epsilonproteobacteria</taxon>
        <taxon>Campylobacterales</taxon>
        <taxon>Arcobacteraceae</taxon>
        <taxon>Poseidonibacter</taxon>
    </lineage>
</organism>
<evidence type="ECO:0000313" key="10">
    <source>
        <dbReference type="Proteomes" id="UP000186074"/>
    </source>
</evidence>
<accession>A0A1P8KKI8</accession>
<keyword evidence="4" id="KW-1134">Transmembrane beta strand</keyword>
<dbReference type="AlphaFoldDB" id="A0A1P8KKI8"/>
<dbReference type="GO" id="GO:0015562">
    <property type="term" value="F:efflux transmembrane transporter activity"/>
    <property type="evidence" value="ECO:0007669"/>
    <property type="project" value="InterPro"/>
</dbReference>
<keyword evidence="10" id="KW-1185">Reference proteome</keyword>
<dbReference type="KEGG" id="alp:LPB137_04015"/>
<dbReference type="SUPFAM" id="SSF56954">
    <property type="entry name" value="Outer membrane efflux proteins (OEP)"/>
    <property type="match status" value="1"/>
</dbReference>
<evidence type="ECO:0008006" key="11">
    <source>
        <dbReference type="Google" id="ProtNLM"/>
    </source>
</evidence>
<dbReference type="GO" id="GO:0009279">
    <property type="term" value="C:cell outer membrane"/>
    <property type="evidence" value="ECO:0007669"/>
    <property type="project" value="UniProtKB-SubCell"/>
</dbReference>
<proteinExistence type="inferred from homology"/>
<evidence type="ECO:0000256" key="3">
    <source>
        <dbReference type="ARBA" id="ARBA00022448"/>
    </source>
</evidence>
<reference evidence="9 10" key="1">
    <citation type="submission" date="2017-01" db="EMBL/GenBank/DDBJ databases">
        <title>Genome sequencing of Arcobacter sp. LPB0137.</title>
        <authorList>
            <person name="Lee G.-W."/>
            <person name="Yi H."/>
        </authorList>
    </citation>
    <scope>NUCLEOTIDE SEQUENCE [LARGE SCALE GENOMIC DNA]</scope>
    <source>
        <strain evidence="9 10">LPB0137</strain>
    </source>
</reference>
<evidence type="ECO:0000256" key="2">
    <source>
        <dbReference type="ARBA" id="ARBA00007613"/>
    </source>
</evidence>
<keyword evidence="7" id="KW-0998">Cell outer membrane</keyword>
<evidence type="ECO:0000256" key="7">
    <source>
        <dbReference type="ARBA" id="ARBA00023237"/>
    </source>
</evidence>
<keyword evidence="8" id="KW-0732">Signal</keyword>
<evidence type="ECO:0000256" key="6">
    <source>
        <dbReference type="ARBA" id="ARBA00023136"/>
    </source>
</evidence>
<keyword evidence="6" id="KW-0472">Membrane</keyword>